<keyword evidence="5" id="KW-0325">Glycoprotein</keyword>
<dbReference type="GO" id="GO:0008239">
    <property type="term" value="F:dipeptidyl-peptidase activity"/>
    <property type="evidence" value="ECO:0007669"/>
    <property type="project" value="TreeGrafter"/>
</dbReference>
<evidence type="ECO:0000256" key="2">
    <source>
        <dbReference type="ARBA" id="ARBA00022670"/>
    </source>
</evidence>
<keyword evidence="2" id="KW-0645">Protease</keyword>
<comment type="similarity">
    <text evidence="1">Belongs to the peptidase S28 family.</text>
</comment>
<name>T1JA04_STRMM</name>
<accession>T1JA04</accession>
<keyword evidence="7" id="KW-1185">Reference proteome</keyword>
<reference evidence="6" key="2">
    <citation type="submission" date="2015-02" db="UniProtKB">
        <authorList>
            <consortium name="EnsemblMetazoa"/>
        </authorList>
    </citation>
    <scope>IDENTIFICATION</scope>
</reference>
<dbReference type="InterPro" id="IPR029058">
    <property type="entry name" value="AB_hydrolase_fold"/>
</dbReference>
<evidence type="ECO:0000313" key="7">
    <source>
        <dbReference type="Proteomes" id="UP000014500"/>
    </source>
</evidence>
<dbReference type="Proteomes" id="UP000014500">
    <property type="component" value="Unassembled WGS sequence"/>
</dbReference>
<dbReference type="HOGENOM" id="CLU_3112479_0_0_1"/>
<dbReference type="Gene3D" id="3.40.50.1820">
    <property type="entry name" value="alpha/beta hydrolase"/>
    <property type="match status" value="1"/>
</dbReference>
<keyword evidence="3" id="KW-0732">Signal</keyword>
<dbReference type="GO" id="GO:0006508">
    <property type="term" value="P:proteolysis"/>
    <property type="evidence" value="ECO:0007669"/>
    <property type="project" value="UniProtKB-KW"/>
</dbReference>
<evidence type="ECO:0000256" key="4">
    <source>
        <dbReference type="ARBA" id="ARBA00022801"/>
    </source>
</evidence>
<evidence type="ECO:0000256" key="1">
    <source>
        <dbReference type="ARBA" id="ARBA00011079"/>
    </source>
</evidence>
<dbReference type="InterPro" id="IPR008758">
    <property type="entry name" value="Peptidase_S28"/>
</dbReference>
<dbReference type="EMBL" id="JH431980">
    <property type="status" value="NOT_ANNOTATED_CDS"/>
    <property type="molecule type" value="Genomic_DNA"/>
</dbReference>
<dbReference type="PANTHER" id="PTHR11010:SF107">
    <property type="entry name" value="DIPEPTIDYL PEPTIDASE 2"/>
    <property type="match status" value="1"/>
</dbReference>
<evidence type="ECO:0000313" key="6">
    <source>
        <dbReference type="EnsemblMetazoa" id="SMAR010557-PA"/>
    </source>
</evidence>
<evidence type="ECO:0000256" key="5">
    <source>
        <dbReference type="ARBA" id="ARBA00023180"/>
    </source>
</evidence>
<dbReference type="EnsemblMetazoa" id="SMAR010557-RA">
    <property type="protein sequence ID" value="SMAR010557-PA"/>
    <property type="gene ID" value="SMAR010557"/>
</dbReference>
<dbReference type="eggNOG" id="KOG2183">
    <property type="taxonomic scope" value="Eukaryota"/>
</dbReference>
<dbReference type="Pfam" id="PF05577">
    <property type="entry name" value="Peptidase_S28"/>
    <property type="match status" value="1"/>
</dbReference>
<evidence type="ECO:0000256" key="3">
    <source>
        <dbReference type="ARBA" id="ARBA00022729"/>
    </source>
</evidence>
<protein>
    <submittedName>
        <fullName evidence="6">Uncharacterized protein</fullName>
    </submittedName>
</protein>
<dbReference type="STRING" id="126957.T1JA04"/>
<proteinExistence type="inferred from homology"/>
<dbReference type="PANTHER" id="PTHR11010">
    <property type="entry name" value="PROTEASE S28 PRO-X CARBOXYPEPTIDASE-RELATED"/>
    <property type="match status" value="1"/>
</dbReference>
<organism evidence="6 7">
    <name type="scientific">Strigamia maritima</name>
    <name type="common">European centipede</name>
    <name type="synonym">Geophilus maritimus</name>
    <dbReference type="NCBI Taxonomy" id="126957"/>
    <lineage>
        <taxon>Eukaryota</taxon>
        <taxon>Metazoa</taxon>
        <taxon>Ecdysozoa</taxon>
        <taxon>Arthropoda</taxon>
        <taxon>Myriapoda</taxon>
        <taxon>Chilopoda</taxon>
        <taxon>Pleurostigmophora</taxon>
        <taxon>Geophilomorpha</taxon>
        <taxon>Linotaeniidae</taxon>
        <taxon>Strigamia</taxon>
    </lineage>
</organism>
<keyword evidence="4" id="KW-0378">Hydrolase</keyword>
<dbReference type="AlphaFoldDB" id="T1JA04"/>
<reference evidence="7" key="1">
    <citation type="submission" date="2011-05" db="EMBL/GenBank/DDBJ databases">
        <authorList>
            <person name="Richards S.R."/>
            <person name="Qu J."/>
            <person name="Jiang H."/>
            <person name="Jhangiani S.N."/>
            <person name="Agravi P."/>
            <person name="Goodspeed R."/>
            <person name="Gross S."/>
            <person name="Mandapat C."/>
            <person name="Jackson L."/>
            <person name="Mathew T."/>
            <person name="Pu L."/>
            <person name="Thornton R."/>
            <person name="Saada N."/>
            <person name="Wilczek-Boney K.B."/>
            <person name="Lee S."/>
            <person name="Kovar C."/>
            <person name="Wu Y."/>
            <person name="Scherer S.E."/>
            <person name="Worley K.C."/>
            <person name="Muzny D.M."/>
            <person name="Gibbs R."/>
        </authorList>
    </citation>
    <scope>NUCLEOTIDE SEQUENCE</scope>
    <source>
        <strain evidence="7">Brora</strain>
    </source>
</reference>
<dbReference type="GO" id="GO:0070008">
    <property type="term" value="F:serine-type exopeptidase activity"/>
    <property type="evidence" value="ECO:0007669"/>
    <property type="project" value="InterPro"/>
</dbReference>
<sequence>TWWSKGKGPIFFYTGNEGNIEGFWENTGFIFDIAAEFKPLIIFAEHVDKIT</sequence>